<gene>
    <name evidence="6" type="primary">citX</name>
    <name evidence="6" type="ORF">G9399_24685</name>
</gene>
<dbReference type="InterPro" id="IPR005551">
    <property type="entry name" value="CitX"/>
</dbReference>
<dbReference type="RefSeq" id="WP_173409946.1">
    <property type="nucleotide sequence ID" value="NZ_CP054160.3"/>
</dbReference>
<comment type="catalytic activity">
    <reaction evidence="5">
        <text>apo-[citrate lyase ACP] + 2'-(5''-triphospho-alpha-D-ribosyl)-3'-dephospho-CoA = holo-[citrate lyase ACP] + diphosphate</text>
        <dbReference type="Rhea" id="RHEA:16333"/>
        <dbReference type="Rhea" id="RHEA-COMP:10157"/>
        <dbReference type="Rhea" id="RHEA-COMP:10158"/>
        <dbReference type="ChEBI" id="CHEBI:29999"/>
        <dbReference type="ChEBI" id="CHEBI:33019"/>
        <dbReference type="ChEBI" id="CHEBI:61378"/>
        <dbReference type="ChEBI" id="CHEBI:82683"/>
        <dbReference type="EC" id="2.7.7.61"/>
    </reaction>
</comment>
<keyword evidence="6" id="KW-0456">Lyase</keyword>
<evidence type="ECO:0000313" key="6">
    <source>
        <dbReference type="EMBL" id="QKJ60892.1"/>
    </source>
</evidence>
<dbReference type="AlphaFoldDB" id="A0AAE7JV76"/>
<sequence>MSSAPAVAVTPVTLEVLLAARDRRAERQRLWLERWQETLVSLTLVWPGEVKDSPQARQVMQVALMTFGQLVQGAGWGICQHQVFWLPEGAEAFWAVTAPAVAVKRATVALENHHPLGRLWDMDVFSPQEGLLSRSRFGQPARTCLVCDEPAHACARSGKHPLSRLLQSIEDKIDDYVNSSSV</sequence>
<dbReference type="NCBIfam" id="TIGR03124">
    <property type="entry name" value="citrate_citX"/>
    <property type="match status" value="1"/>
</dbReference>
<keyword evidence="3 6" id="KW-0808">Transferase</keyword>
<proteinExistence type="predicted"/>
<dbReference type="GO" id="GO:0016829">
    <property type="term" value="F:lyase activity"/>
    <property type="evidence" value="ECO:0007669"/>
    <property type="project" value="UniProtKB-KW"/>
</dbReference>
<evidence type="ECO:0000256" key="1">
    <source>
        <dbReference type="ARBA" id="ARBA00012524"/>
    </source>
</evidence>
<dbReference type="Proteomes" id="UP000503464">
    <property type="component" value="Chromosome"/>
</dbReference>
<evidence type="ECO:0000313" key="7">
    <source>
        <dbReference type="Proteomes" id="UP000503464"/>
    </source>
</evidence>
<keyword evidence="4 6" id="KW-0548">Nucleotidyltransferase</keyword>
<evidence type="ECO:0000256" key="3">
    <source>
        <dbReference type="ARBA" id="ARBA00022679"/>
    </source>
</evidence>
<reference evidence="7" key="1">
    <citation type="submission" date="2020-03" db="EMBL/GenBank/DDBJ databases">
        <title>Genome sequences of seven Enterobacteriaceae strains isolated from Canadian wastewater treatment facilities.</title>
        <authorList>
            <person name="Huang H."/>
            <person name="Chmara J.T."/>
            <person name="Duceppe M.-O."/>
        </authorList>
    </citation>
    <scope>NUCLEOTIDE SEQUENCE [LARGE SCALE GENOMIC DNA]</scope>
    <source>
        <strain evidence="7">Biosolid 3</strain>
    </source>
</reference>
<evidence type="ECO:0000256" key="5">
    <source>
        <dbReference type="ARBA" id="ARBA00048574"/>
    </source>
</evidence>
<name>A0AAE7JV76_SERFO</name>
<organism evidence="6 7">
    <name type="scientific">Serratia fonticola</name>
    <dbReference type="NCBI Taxonomy" id="47917"/>
    <lineage>
        <taxon>Bacteria</taxon>
        <taxon>Pseudomonadati</taxon>
        <taxon>Pseudomonadota</taxon>
        <taxon>Gammaproteobacteria</taxon>
        <taxon>Enterobacterales</taxon>
        <taxon>Yersiniaceae</taxon>
        <taxon>Serratia</taxon>
    </lineage>
</organism>
<accession>A0AAE7JV76</accession>
<evidence type="ECO:0000256" key="4">
    <source>
        <dbReference type="ARBA" id="ARBA00022695"/>
    </source>
</evidence>
<dbReference type="GO" id="GO:0050519">
    <property type="term" value="F:holo-citrate lyase synthase activity"/>
    <property type="evidence" value="ECO:0007669"/>
    <property type="project" value="UniProtKB-EC"/>
</dbReference>
<dbReference type="EMBL" id="CP054160">
    <property type="protein sequence ID" value="QKJ60892.1"/>
    <property type="molecule type" value="Genomic_DNA"/>
</dbReference>
<dbReference type="Pfam" id="PF03802">
    <property type="entry name" value="CitX"/>
    <property type="match status" value="1"/>
</dbReference>
<evidence type="ECO:0000256" key="2">
    <source>
        <dbReference type="ARBA" id="ARBA00016314"/>
    </source>
</evidence>
<protein>
    <recommendedName>
        <fullName evidence="2">Apo-citrate lyase phosphoribosyl-dephospho-CoA transferase</fullName>
        <ecNumber evidence="1">2.7.7.61</ecNumber>
    </recommendedName>
</protein>
<dbReference type="GO" id="GO:0051191">
    <property type="term" value="P:prosthetic group biosynthetic process"/>
    <property type="evidence" value="ECO:0007669"/>
    <property type="project" value="InterPro"/>
</dbReference>
<dbReference type="EC" id="2.7.7.61" evidence="1"/>